<keyword evidence="2" id="KW-0963">Cytoplasm</keyword>
<dbReference type="EMBL" id="SSOP01000081">
    <property type="protein sequence ID" value="KAB5591969.1"/>
    <property type="molecule type" value="Genomic_DNA"/>
</dbReference>
<dbReference type="SUPFAM" id="SSF48371">
    <property type="entry name" value="ARM repeat"/>
    <property type="match status" value="1"/>
</dbReference>
<dbReference type="GO" id="GO:0051879">
    <property type="term" value="F:Hsp90 protein binding"/>
    <property type="evidence" value="ECO:0007669"/>
    <property type="project" value="TreeGrafter"/>
</dbReference>
<evidence type="ECO:0000256" key="1">
    <source>
        <dbReference type="ARBA" id="ARBA00004496"/>
    </source>
</evidence>
<feature type="domain" description="UNC-45/Cro1/She4 central" evidence="4">
    <location>
        <begin position="30"/>
        <end position="190"/>
    </location>
</feature>
<dbReference type="Pfam" id="PF11701">
    <property type="entry name" value="UNC45-central"/>
    <property type="match status" value="1"/>
</dbReference>
<organism evidence="5 6">
    <name type="scientific">Ceratobasidium theobromae</name>
    <dbReference type="NCBI Taxonomy" id="1582974"/>
    <lineage>
        <taxon>Eukaryota</taxon>
        <taxon>Fungi</taxon>
        <taxon>Dikarya</taxon>
        <taxon>Basidiomycota</taxon>
        <taxon>Agaricomycotina</taxon>
        <taxon>Agaricomycetes</taxon>
        <taxon>Cantharellales</taxon>
        <taxon>Ceratobasidiaceae</taxon>
        <taxon>Ceratobasidium</taxon>
    </lineage>
</organism>
<evidence type="ECO:0000259" key="4">
    <source>
        <dbReference type="Pfam" id="PF11701"/>
    </source>
</evidence>
<evidence type="ECO:0000256" key="2">
    <source>
        <dbReference type="ARBA" id="ARBA00022490"/>
    </source>
</evidence>
<comment type="caution">
    <text evidence="5">The sequence shown here is derived from an EMBL/GenBank/DDBJ whole genome shotgun (WGS) entry which is preliminary data.</text>
</comment>
<dbReference type="Proteomes" id="UP000383932">
    <property type="component" value="Unassembled WGS sequence"/>
</dbReference>
<dbReference type="OrthoDB" id="199930at2759"/>
<dbReference type="InterPro" id="IPR016024">
    <property type="entry name" value="ARM-type_fold"/>
</dbReference>
<dbReference type="InterPro" id="IPR011989">
    <property type="entry name" value="ARM-like"/>
</dbReference>
<dbReference type="Gene3D" id="1.25.10.10">
    <property type="entry name" value="Leucine-rich Repeat Variant"/>
    <property type="match status" value="1"/>
</dbReference>
<sequence length="715" mass="76237">MSELELQLQKLAQRLESPESQPSNISPVEINVLFDSFLPSTSQNSKSLAYVILAKLSAIIRQLAPAETPPDAIVSLFIKELDNRLSSTSAGPVTSALGFLHALFQVDPPAAAALFSQPETVSSLEDVPEIFSDASSPVLRPLASLLAQAASNASCRELINERGKAWLSLQARQTRDPQLQASAAVALTKLARGLPATSPEGQVKSEEELSKIQKEEEALLKLMSGLVISGPNQAKPTEDASSLVDSIEGLTHLSASPEHKDALAKNTPLMKKIFTLVPVVSASSKASAQLKNDFDESSLFNRDNSVLLFGIASIASNLVSYRPPRTQEERAIEQLRRTATPGRGKRNALPVAVDDPADAPPAVAARAKLLLDAGVLPALSALAQSTSIGVRRAAGSAYLGLVTEQANRGKVIQGGGIKAILHIAQRASYDRPPAPASSTNDLAPQDLLSFQALAKLTITHPPNLLFGNSPRSAIGPLSSLLAHPEANTLQQFEALMALTNIAGVDADGVVKSVGARRVEELMLTEHKMVRRAAVELLCNLVGSEEMWTRYTGEHAEGEVPKDSDKAIQSRLHVLMALSDVEDLPTRRAASGALAMLTGSPSAVNFLLRLERGPARLMKVIRELVQPSEDEEENSESEDQKQEHDASLTLRGVTIARNVLTHSASEFKTDLVDASQETGLLAALLETVQGGDEASKRPAAEALVWIGQARGQILPS</sequence>
<dbReference type="AlphaFoldDB" id="A0A5N5QK02"/>
<dbReference type="PANTHER" id="PTHR45994">
    <property type="entry name" value="FI21225P1"/>
    <property type="match status" value="1"/>
</dbReference>
<dbReference type="GO" id="GO:0005737">
    <property type="term" value="C:cytoplasm"/>
    <property type="evidence" value="ECO:0007669"/>
    <property type="project" value="UniProtKB-SubCell"/>
</dbReference>
<proteinExistence type="predicted"/>
<comment type="subcellular location">
    <subcellularLocation>
        <location evidence="1">Cytoplasm</location>
    </subcellularLocation>
</comment>
<evidence type="ECO:0000313" key="5">
    <source>
        <dbReference type="EMBL" id="KAB5591969.1"/>
    </source>
</evidence>
<gene>
    <name evidence="5" type="ORF">CTheo_4601</name>
</gene>
<evidence type="ECO:0000313" key="6">
    <source>
        <dbReference type="Proteomes" id="UP000383932"/>
    </source>
</evidence>
<feature type="compositionally biased region" description="Acidic residues" evidence="3">
    <location>
        <begin position="627"/>
        <end position="636"/>
    </location>
</feature>
<keyword evidence="6" id="KW-1185">Reference proteome</keyword>
<dbReference type="PANTHER" id="PTHR45994:SF1">
    <property type="entry name" value="FI21225P1"/>
    <property type="match status" value="1"/>
</dbReference>
<dbReference type="InterPro" id="IPR024660">
    <property type="entry name" value="UCS_central_dom"/>
</dbReference>
<evidence type="ECO:0000256" key="3">
    <source>
        <dbReference type="SAM" id="MobiDB-lite"/>
    </source>
</evidence>
<reference evidence="5 6" key="1">
    <citation type="journal article" date="2019" name="Fungal Biol. Biotechnol.">
        <title>Draft genome sequence of fastidious pathogen Ceratobasidium theobromae, which causes vascular-streak dieback in Theobroma cacao.</title>
        <authorList>
            <person name="Ali S.S."/>
            <person name="Asman A."/>
            <person name="Shao J."/>
            <person name="Firmansyah A.P."/>
            <person name="Susilo A.W."/>
            <person name="Rosmana A."/>
            <person name="McMahon P."/>
            <person name="Junaid M."/>
            <person name="Guest D."/>
            <person name="Kheng T.Y."/>
            <person name="Meinhardt L.W."/>
            <person name="Bailey B.A."/>
        </authorList>
    </citation>
    <scope>NUCLEOTIDE SEQUENCE [LARGE SCALE GENOMIC DNA]</scope>
    <source>
        <strain evidence="5 6">CT2</strain>
    </source>
</reference>
<feature type="region of interest" description="Disordered" evidence="3">
    <location>
        <begin position="625"/>
        <end position="644"/>
    </location>
</feature>
<accession>A0A5N5QK02</accession>
<protein>
    <submittedName>
        <fullName evidence="5">Unc-like protein</fullName>
    </submittedName>
</protein>
<name>A0A5N5QK02_9AGAM</name>